<accession>A0ABD3GR43</accession>
<dbReference type="InterPro" id="IPR011833">
    <property type="entry name" value="Glycg_phsphrylas"/>
</dbReference>
<evidence type="ECO:0000313" key="11">
    <source>
        <dbReference type="Proteomes" id="UP001633002"/>
    </source>
</evidence>
<dbReference type="Gene3D" id="3.40.50.2000">
    <property type="entry name" value="Glycogen Phosphorylase B"/>
    <property type="match status" value="2"/>
</dbReference>
<dbReference type="Proteomes" id="UP001633002">
    <property type="component" value="Unassembled WGS sequence"/>
</dbReference>
<dbReference type="GO" id="GO:0004645">
    <property type="term" value="F:1,4-alpha-oligoglucan phosphorylase activity"/>
    <property type="evidence" value="ECO:0007669"/>
    <property type="project" value="UniProtKB-EC"/>
</dbReference>
<dbReference type="InterPro" id="IPR000811">
    <property type="entry name" value="Glyco_trans_35"/>
</dbReference>
<sequence>MACNCASRSLWCNGDVVVSDSGVRSGSNLKHLRPLSLKGGDRQKQMAAAPVCTNSVSRIGCVGVPSRNTFSRLRQKNLGSFESPSEILFRLNVWRWRTRSPGLVFALSAGNNSLITNAKQVSPGKNEAPPTTVVMDNESHERYSVISVETPNRVGILQLLTSTMKNLGLVTIDANIDLAGGILKERFYVTDTQGRKITEEVDAHNIETVLEAVLNDVAFEQPWKSPSRTNIAGRSSAAKDTDGEHYTRSRLLYRLMDQYLQNDVFSIQKSIMDHVEYTIARSRFKFDDFEAYMASAYSVRDRLIESWNDTQHFFRQLDTKRVYYLSMEFLMGRSLLNSVHNLGIKDQYAEALRQLGYNLEVLVEQERDAALGNGGLGRLAACFLDSLATMNYSAWGYGIRYQYGMFRQTLQDGYQHEQPDYWLNFGNPWEIERVHVTYPIRFYGKVEEHWNGKKTYEWIPSEQVAAVAYDNPIPGYGTKNTINLRLWAAKPSGEFDLQSFNTGDYVNAILSKQRAEAISSILYPDDRTYQGKELRLKQQYFFVSASLQDVIRRFKDHHDSFDEFPNKVALQLNDAHPSIGIPELLRILMDEEGLEYSKAWDICTKVFSFTNHTVLPEALEKWPIELMESLLPRHLQIITEINVNFLEELKRKYGNDYERLARMSIIEDGEKKIIRMGALALVASHTVNGVAEIHTSHIKNMFKDFYELWPHKFQNKTNGVTQRRWLALCNPGLRDVLTKYLGTEAWITNLDLLAGLRKHARNPELHEEWNLARRQNKARLAVYIEAISGVKVSIDAMFDVQVKRIHEYKRQLLNVMSIIHRYDCIKNMTPEERKNVVPRVCILGGKAAPGYEVAKKIIKLVSVVGEKINNDPDVGNLLKVIFVPDYNVSVAELIIPASDVSQHISTAGNEASGTSNMKFAMNGCIILGTYDGANVEIQQEIGKENIFLFGARAEQVPKLRAERRDFQPPRLFTRIIGMLKNGVFGHQEHMHALCETLEGQGGDFYLLGNDFQEYLEAQAGVDAAFVDRTRWTQMSIMSTAGSGKFSSDRTIKEYAEQIWNIEPFKRPV</sequence>
<dbReference type="PANTHER" id="PTHR11468:SF30">
    <property type="entry name" value="ALPHA-1,4 GLUCAN PHOSPHORYLASE"/>
    <property type="match status" value="1"/>
</dbReference>
<dbReference type="FunFam" id="3.40.50.2000:FF:000002">
    <property type="entry name" value="Alpha-1,4 glucan phosphorylase"/>
    <property type="match status" value="1"/>
</dbReference>
<dbReference type="SUPFAM" id="SSF53756">
    <property type="entry name" value="UDP-Glycosyltransferase/glycogen phosphorylase"/>
    <property type="match status" value="1"/>
</dbReference>
<dbReference type="InterPro" id="IPR035090">
    <property type="entry name" value="Pyridoxal_P_attach_site"/>
</dbReference>
<dbReference type="Pfam" id="PF00343">
    <property type="entry name" value="Phosphorylase"/>
    <property type="match status" value="1"/>
</dbReference>
<evidence type="ECO:0000256" key="8">
    <source>
        <dbReference type="ARBA" id="ARBA00023277"/>
    </source>
</evidence>
<comment type="similarity">
    <text evidence="3 9">Belongs to the glycogen phosphorylase family.</text>
</comment>
<evidence type="ECO:0000256" key="5">
    <source>
        <dbReference type="ARBA" id="ARBA00022676"/>
    </source>
</evidence>
<evidence type="ECO:0000256" key="3">
    <source>
        <dbReference type="ARBA" id="ARBA00006047"/>
    </source>
</evidence>
<evidence type="ECO:0000256" key="6">
    <source>
        <dbReference type="ARBA" id="ARBA00022679"/>
    </source>
</evidence>
<dbReference type="PROSITE" id="PS00102">
    <property type="entry name" value="PHOSPHORYLASE"/>
    <property type="match status" value="1"/>
</dbReference>
<name>A0ABD3GR43_9MARC</name>
<keyword evidence="8 9" id="KW-0119">Carbohydrate metabolism</keyword>
<comment type="caution">
    <text evidence="10">The sequence shown here is derived from an EMBL/GenBank/DDBJ whole genome shotgun (WGS) entry which is preliminary data.</text>
</comment>
<organism evidence="10 11">
    <name type="scientific">Riccia sorocarpa</name>
    <dbReference type="NCBI Taxonomy" id="122646"/>
    <lineage>
        <taxon>Eukaryota</taxon>
        <taxon>Viridiplantae</taxon>
        <taxon>Streptophyta</taxon>
        <taxon>Embryophyta</taxon>
        <taxon>Marchantiophyta</taxon>
        <taxon>Marchantiopsida</taxon>
        <taxon>Marchantiidae</taxon>
        <taxon>Marchantiales</taxon>
        <taxon>Ricciaceae</taxon>
        <taxon>Riccia</taxon>
    </lineage>
</organism>
<keyword evidence="6 9" id="KW-0808">Transferase</keyword>
<evidence type="ECO:0000256" key="1">
    <source>
        <dbReference type="ARBA" id="ARBA00001275"/>
    </source>
</evidence>
<evidence type="ECO:0000256" key="7">
    <source>
        <dbReference type="ARBA" id="ARBA00022898"/>
    </source>
</evidence>
<dbReference type="CDD" id="cd04873">
    <property type="entry name" value="ACT_UUR-ACR-like"/>
    <property type="match status" value="1"/>
</dbReference>
<evidence type="ECO:0000256" key="9">
    <source>
        <dbReference type="RuleBase" id="RU000587"/>
    </source>
</evidence>
<dbReference type="CDD" id="cd04300">
    <property type="entry name" value="GT35_Glycogen_Phosphorylase"/>
    <property type="match status" value="1"/>
</dbReference>
<keyword evidence="7 9" id="KW-0663">Pyridoxal phosphate</keyword>
<evidence type="ECO:0000313" key="10">
    <source>
        <dbReference type="EMBL" id="KAL3681693.1"/>
    </source>
</evidence>
<comment type="function">
    <text evidence="9">Allosteric enzyme that catalyzes the rate-limiting step in glycogen catabolism, the phosphorolytic cleavage of glycogen to produce glucose-1-phosphate, and plays a central role in maintaining cellular and organismal glucose homeostasis.</text>
</comment>
<dbReference type="NCBIfam" id="TIGR02093">
    <property type="entry name" value="P_ylase"/>
    <property type="match status" value="1"/>
</dbReference>
<comment type="cofactor">
    <cofactor evidence="2 9">
        <name>pyridoxal 5'-phosphate</name>
        <dbReference type="ChEBI" id="CHEBI:597326"/>
    </cofactor>
</comment>
<gene>
    <name evidence="10" type="ORF">R1sor_024649</name>
</gene>
<keyword evidence="4" id="KW-0021">Allosteric enzyme</keyword>
<dbReference type="FunFam" id="3.40.50.2000:FF:000003">
    <property type="entry name" value="Alpha-1,4 glucan phosphorylase"/>
    <property type="match status" value="1"/>
</dbReference>
<comment type="catalytic activity">
    <reaction evidence="1 9">
        <text>[(1-&gt;4)-alpha-D-glucosyl](n) + phosphate = [(1-&gt;4)-alpha-D-glucosyl](n-1) + alpha-D-glucose 1-phosphate</text>
        <dbReference type="Rhea" id="RHEA:41732"/>
        <dbReference type="Rhea" id="RHEA-COMP:9584"/>
        <dbReference type="Rhea" id="RHEA-COMP:9586"/>
        <dbReference type="ChEBI" id="CHEBI:15444"/>
        <dbReference type="ChEBI" id="CHEBI:43474"/>
        <dbReference type="ChEBI" id="CHEBI:58601"/>
        <dbReference type="EC" id="2.4.1.1"/>
    </reaction>
</comment>
<reference evidence="10 11" key="1">
    <citation type="submission" date="2024-09" db="EMBL/GenBank/DDBJ databases">
        <title>Chromosome-scale assembly of Riccia sorocarpa.</title>
        <authorList>
            <person name="Paukszto L."/>
        </authorList>
    </citation>
    <scope>NUCLEOTIDE SEQUENCE [LARGE SCALE GENOMIC DNA]</scope>
    <source>
        <strain evidence="10">LP-2024</strain>
        <tissue evidence="10">Aerial parts of the thallus</tissue>
    </source>
</reference>
<keyword evidence="5 9" id="KW-0328">Glycosyltransferase</keyword>
<evidence type="ECO:0000256" key="2">
    <source>
        <dbReference type="ARBA" id="ARBA00001933"/>
    </source>
</evidence>
<evidence type="ECO:0000256" key="4">
    <source>
        <dbReference type="ARBA" id="ARBA00022533"/>
    </source>
</evidence>
<dbReference type="AlphaFoldDB" id="A0ABD3GR43"/>
<dbReference type="EC" id="2.4.1.1" evidence="9"/>
<dbReference type="PANTHER" id="PTHR11468">
    <property type="entry name" value="GLYCOGEN PHOSPHORYLASE"/>
    <property type="match status" value="1"/>
</dbReference>
<proteinExistence type="inferred from homology"/>
<keyword evidence="11" id="KW-1185">Reference proteome</keyword>
<protein>
    <recommendedName>
        <fullName evidence="9">Alpha-1,4 glucan phosphorylase</fullName>
        <ecNumber evidence="9">2.4.1.1</ecNumber>
    </recommendedName>
</protein>
<dbReference type="EMBL" id="JBJQOH010000007">
    <property type="protein sequence ID" value="KAL3681693.1"/>
    <property type="molecule type" value="Genomic_DNA"/>
</dbReference>